<evidence type="ECO:0000313" key="3">
    <source>
        <dbReference type="EMBL" id="KAK4113472.1"/>
    </source>
</evidence>
<sequence>MVTIHTDRYQAPQGSQASIFDSWGCGEPLRASQVDGGAAAHATPQPNRQSSPALLFPASPTSELKTGTGAACIECAQGPVILCCLLTTVRSRGLLMFGRRRNAALKGSKGTECTGETGFPAASRRFRQGPSLPPSGEVGNSRPPRLLVLCQHLRNRLAAFPLLFNLSIYTEVLFIEFHFLSFLSSLFIL</sequence>
<evidence type="ECO:0000313" key="4">
    <source>
        <dbReference type="Proteomes" id="UP001302812"/>
    </source>
</evidence>
<reference evidence="3" key="1">
    <citation type="journal article" date="2023" name="Mol. Phylogenet. Evol.">
        <title>Genome-scale phylogeny and comparative genomics of the fungal order Sordariales.</title>
        <authorList>
            <person name="Hensen N."/>
            <person name="Bonometti L."/>
            <person name="Westerberg I."/>
            <person name="Brannstrom I.O."/>
            <person name="Guillou S."/>
            <person name="Cros-Aarteil S."/>
            <person name="Calhoun S."/>
            <person name="Haridas S."/>
            <person name="Kuo A."/>
            <person name="Mondo S."/>
            <person name="Pangilinan J."/>
            <person name="Riley R."/>
            <person name="LaButti K."/>
            <person name="Andreopoulos B."/>
            <person name="Lipzen A."/>
            <person name="Chen C."/>
            <person name="Yan M."/>
            <person name="Daum C."/>
            <person name="Ng V."/>
            <person name="Clum A."/>
            <person name="Steindorff A."/>
            <person name="Ohm R.A."/>
            <person name="Martin F."/>
            <person name="Silar P."/>
            <person name="Natvig D.O."/>
            <person name="Lalanne C."/>
            <person name="Gautier V."/>
            <person name="Ament-Velasquez S.L."/>
            <person name="Kruys A."/>
            <person name="Hutchinson M.I."/>
            <person name="Powell A.J."/>
            <person name="Barry K."/>
            <person name="Miller A.N."/>
            <person name="Grigoriev I.V."/>
            <person name="Debuchy R."/>
            <person name="Gladieux P."/>
            <person name="Hiltunen Thoren M."/>
            <person name="Johannesson H."/>
        </authorList>
    </citation>
    <scope>NUCLEOTIDE SEQUENCE</scope>
    <source>
        <strain evidence="3">CBS 508.74</strain>
    </source>
</reference>
<keyword evidence="2" id="KW-1133">Transmembrane helix</keyword>
<reference evidence="3" key="2">
    <citation type="submission" date="2023-05" db="EMBL/GenBank/DDBJ databases">
        <authorList>
            <consortium name="Lawrence Berkeley National Laboratory"/>
            <person name="Steindorff A."/>
            <person name="Hensen N."/>
            <person name="Bonometti L."/>
            <person name="Westerberg I."/>
            <person name="Brannstrom I.O."/>
            <person name="Guillou S."/>
            <person name="Cros-Aarteil S."/>
            <person name="Calhoun S."/>
            <person name="Haridas S."/>
            <person name="Kuo A."/>
            <person name="Mondo S."/>
            <person name="Pangilinan J."/>
            <person name="Riley R."/>
            <person name="Labutti K."/>
            <person name="Andreopoulos B."/>
            <person name="Lipzen A."/>
            <person name="Chen C."/>
            <person name="Yanf M."/>
            <person name="Daum C."/>
            <person name="Ng V."/>
            <person name="Clum A."/>
            <person name="Ohm R."/>
            <person name="Martin F."/>
            <person name="Silar P."/>
            <person name="Natvig D."/>
            <person name="Lalanne C."/>
            <person name="Gautier V."/>
            <person name="Ament-Velasquez S.L."/>
            <person name="Kruys A."/>
            <person name="Hutchinson M.I."/>
            <person name="Powell A.J."/>
            <person name="Barry K."/>
            <person name="Miller A.N."/>
            <person name="Grigoriev I.V."/>
            <person name="Debuchy R."/>
            <person name="Gladieux P."/>
            <person name="Thoren M.H."/>
            <person name="Johannesson H."/>
        </authorList>
    </citation>
    <scope>NUCLEOTIDE SEQUENCE</scope>
    <source>
        <strain evidence="3">CBS 508.74</strain>
    </source>
</reference>
<proteinExistence type="predicted"/>
<accession>A0AAN6TFF3</accession>
<dbReference type="GeneID" id="89934463"/>
<feature type="transmembrane region" description="Helical" evidence="2">
    <location>
        <begin position="162"/>
        <end position="188"/>
    </location>
</feature>
<dbReference type="Proteomes" id="UP001302812">
    <property type="component" value="Unassembled WGS sequence"/>
</dbReference>
<dbReference type="AlphaFoldDB" id="A0AAN6TFF3"/>
<dbReference type="EMBL" id="MU853339">
    <property type="protein sequence ID" value="KAK4113472.1"/>
    <property type="molecule type" value="Genomic_DNA"/>
</dbReference>
<organism evidence="3 4">
    <name type="scientific">Canariomyces notabilis</name>
    <dbReference type="NCBI Taxonomy" id="2074819"/>
    <lineage>
        <taxon>Eukaryota</taxon>
        <taxon>Fungi</taxon>
        <taxon>Dikarya</taxon>
        <taxon>Ascomycota</taxon>
        <taxon>Pezizomycotina</taxon>
        <taxon>Sordariomycetes</taxon>
        <taxon>Sordariomycetidae</taxon>
        <taxon>Sordariales</taxon>
        <taxon>Chaetomiaceae</taxon>
        <taxon>Canariomyces</taxon>
    </lineage>
</organism>
<feature type="region of interest" description="Disordered" evidence="1">
    <location>
        <begin position="118"/>
        <end position="139"/>
    </location>
</feature>
<name>A0AAN6TFF3_9PEZI</name>
<gene>
    <name evidence="3" type="ORF">N656DRAFT_620293</name>
</gene>
<comment type="caution">
    <text evidence="3">The sequence shown here is derived from an EMBL/GenBank/DDBJ whole genome shotgun (WGS) entry which is preliminary data.</text>
</comment>
<keyword evidence="2" id="KW-0472">Membrane</keyword>
<protein>
    <submittedName>
        <fullName evidence="3">Uncharacterized protein</fullName>
    </submittedName>
</protein>
<evidence type="ECO:0000256" key="2">
    <source>
        <dbReference type="SAM" id="Phobius"/>
    </source>
</evidence>
<keyword evidence="2" id="KW-0812">Transmembrane</keyword>
<dbReference type="RefSeq" id="XP_064671042.1">
    <property type="nucleotide sequence ID" value="XM_064810338.1"/>
</dbReference>
<evidence type="ECO:0000256" key="1">
    <source>
        <dbReference type="SAM" id="MobiDB-lite"/>
    </source>
</evidence>
<keyword evidence="4" id="KW-1185">Reference proteome</keyword>